<accession>A0A225LW29</accession>
<keyword evidence="11" id="KW-1185">Reference proteome</keyword>
<name>A0A225LW29_9BURK</name>
<proteinExistence type="inferred from homology"/>
<evidence type="ECO:0000256" key="9">
    <source>
        <dbReference type="SAM" id="Phobius"/>
    </source>
</evidence>
<sequence length="295" mass="31636">MTEIFGIPIQAFLGQLLLGLVNGSFYAVLSLGLAVIFGLLNIINFAHGALYMMGAFVTWMGLQYLGLNYWLMLIISPIVVGIFGIIIERLLLKHLYKLDHLYGLLLTFGLAMLIEGLFRSLYGVSGQPYNTPPALQGALNLGFMFLPVYRGWVIVASLIVCFATWFVIEKTRLGALLRAGTENPKLVEAFGVNVPLVVTITYGFGVGLAGFAGVLAAPVLQVSPLMGSNLIIVVFAVVVIGGMGSILGSIVTGLGLGVIEGLTKVFWPQASNTVVFIIMVIVLLLRPAGLFGKEK</sequence>
<feature type="transmembrane region" description="Helical" evidence="9">
    <location>
        <begin position="196"/>
        <end position="220"/>
    </location>
</feature>
<dbReference type="InterPro" id="IPR052157">
    <property type="entry name" value="BCAA_transport_permease"/>
</dbReference>
<evidence type="ECO:0000256" key="1">
    <source>
        <dbReference type="ARBA" id="ARBA00004651"/>
    </source>
</evidence>
<dbReference type="PANTHER" id="PTHR11795">
    <property type="entry name" value="BRANCHED-CHAIN AMINO ACID TRANSPORT SYSTEM PERMEASE PROTEIN LIVH"/>
    <property type="match status" value="1"/>
</dbReference>
<dbReference type="GO" id="GO:0022857">
    <property type="term" value="F:transmembrane transporter activity"/>
    <property type="evidence" value="ECO:0007669"/>
    <property type="project" value="InterPro"/>
</dbReference>
<reference evidence="11" key="1">
    <citation type="submission" date="2017-06" db="EMBL/GenBank/DDBJ databases">
        <title>Herbaspirillum phytohormonus sp. nov., isolated from the root nodule of Robinia pseudoacacia in lead-zinc mine.</title>
        <authorList>
            <person name="Fan M."/>
            <person name="Lin Y."/>
        </authorList>
    </citation>
    <scope>NUCLEOTIDE SEQUENCE [LARGE SCALE GENOMIC DNA]</scope>
    <source>
        <strain evidence="11">SC-089</strain>
    </source>
</reference>
<feature type="transmembrane region" description="Helical" evidence="9">
    <location>
        <begin position="265"/>
        <end position="285"/>
    </location>
</feature>
<feature type="transmembrane region" description="Helical" evidence="9">
    <location>
        <begin position="12"/>
        <end position="36"/>
    </location>
</feature>
<keyword evidence="3" id="KW-1003">Cell membrane</keyword>
<dbReference type="OrthoDB" id="9807115at2"/>
<dbReference type="InterPro" id="IPR001851">
    <property type="entry name" value="ABC_transp_permease"/>
</dbReference>
<feature type="transmembrane region" description="Helical" evidence="9">
    <location>
        <begin position="102"/>
        <end position="122"/>
    </location>
</feature>
<dbReference type="CDD" id="cd06582">
    <property type="entry name" value="TM_PBP1_LivH_like"/>
    <property type="match status" value="1"/>
</dbReference>
<keyword evidence="4 9" id="KW-0812">Transmembrane</keyword>
<feature type="transmembrane region" description="Helical" evidence="9">
    <location>
        <begin position="42"/>
        <end position="62"/>
    </location>
</feature>
<dbReference type="PANTHER" id="PTHR11795:SF442">
    <property type="entry name" value="ABC TRANSPORTER ATP-BINDING PROTEIN"/>
    <property type="match status" value="1"/>
</dbReference>
<keyword evidence="7 9" id="KW-0472">Membrane</keyword>
<dbReference type="GO" id="GO:0006865">
    <property type="term" value="P:amino acid transport"/>
    <property type="evidence" value="ECO:0007669"/>
    <property type="project" value="UniProtKB-KW"/>
</dbReference>
<evidence type="ECO:0000313" key="11">
    <source>
        <dbReference type="Proteomes" id="UP000214603"/>
    </source>
</evidence>
<evidence type="ECO:0000256" key="6">
    <source>
        <dbReference type="ARBA" id="ARBA00022989"/>
    </source>
</evidence>
<keyword evidence="6 9" id="KW-1133">Transmembrane helix</keyword>
<evidence type="ECO:0000256" key="8">
    <source>
        <dbReference type="ARBA" id="ARBA00037998"/>
    </source>
</evidence>
<comment type="subcellular location">
    <subcellularLocation>
        <location evidence="1">Cell membrane</location>
        <topology evidence="1">Multi-pass membrane protein</topology>
    </subcellularLocation>
</comment>
<dbReference type="AlphaFoldDB" id="A0A225LW29"/>
<feature type="transmembrane region" description="Helical" evidence="9">
    <location>
        <begin position="69"/>
        <end position="87"/>
    </location>
</feature>
<evidence type="ECO:0000256" key="7">
    <source>
        <dbReference type="ARBA" id="ARBA00023136"/>
    </source>
</evidence>
<evidence type="ECO:0000256" key="5">
    <source>
        <dbReference type="ARBA" id="ARBA00022970"/>
    </source>
</evidence>
<keyword evidence="2" id="KW-0813">Transport</keyword>
<comment type="similarity">
    <text evidence="8">Belongs to the binding-protein-dependent transport system permease family. LivHM subfamily.</text>
</comment>
<evidence type="ECO:0000256" key="4">
    <source>
        <dbReference type="ARBA" id="ARBA00022692"/>
    </source>
</evidence>
<dbReference type="Pfam" id="PF02653">
    <property type="entry name" value="BPD_transp_2"/>
    <property type="match status" value="1"/>
</dbReference>
<dbReference type="RefSeq" id="WP_088605979.1">
    <property type="nucleotide sequence ID" value="NZ_NJIH01000020.1"/>
</dbReference>
<dbReference type="EMBL" id="NJIH01000020">
    <property type="protein sequence ID" value="OWT53544.1"/>
    <property type="molecule type" value="Genomic_DNA"/>
</dbReference>
<evidence type="ECO:0000256" key="2">
    <source>
        <dbReference type="ARBA" id="ARBA00022448"/>
    </source>
</evidence>
<dbReference type="GO" id="GO:0005886">
    <property type="term" value="C:plasma membrane"/>
    <property type="evidence" value="ECO:0007669"/>
    <property type="project" value="UniProtKB-SubCell"/>
</dbReference>
<keyword evidence="5" id="KW-0029">Amino-acid transport</keyword>
<organism evidence="10 11">
    <name type="scientific">Candidimonas nitroreducens</name>
    <dbReference type="NCBI Taxonomy" id="683354"/>
    <lineage>
        <taxon>Bacteria</taxon>
        <taxon>Pseudomonadati</taxon>
        <taxon>Pseudomonadota</taxon>
        <taxon>Betaproteobacteria</taxon>
        <taxon>Burkholderiales</taxon>
        <taxon>Alcaligenaceae</taxon>
        <taxon>Candidimonas</taxon>
    </lineage>
</organism>
<evidence type="ECO:0000256" key="3">
    <source>
        <dbReference type="ARBA" id="ARBA00022475"/>
    </source>
</evidence>
<evidence type="ECO:0000313" key="10">
    <source>
        <dbReference type="EMBL" id="OWT53544.1"/>
    </source>
</evidence>
<feature type="transmembrane region" description="Helical" evidence="9">
    <location>
        <begin position="232"/>
        <end position="259"/>
    </location>
</feature>
<dbReference type="Proteomes" id="UP000214603">
    <property type="component" value="Unassembled WGS sequence"/>
</dbReference>
<protein>
    <submittedName>
        <fullName evidence="10">Branched-chain amino acid ABC transporter permease</fullName>
    </submittedName>
</protein>
<gene>
    <name evidence="10" type="ORF">CEY11_24060</name>
</gene>
<comment type="caution">
    <text evidence="10">The sequence shown here is derived from an EMBL/GenBank/DDBJ whole genome shotgun (WGS) entry which is preliminary data.</text>
</comment>
<feature type="transmembrane region" description="Helical" evidence="9">
    <location>
        <begin position="143"/>
        <end position="168"/>
    </location>
</feature>